<dbReference type="InterPro" id="IPR038765">
    <property type="entry name" value="Papain-like_cys_pep_sf"/>
</dbReference>
<proteinExistence type="predicted"/>
<dbReference type="Pfam" id="PF00112">
    <property type="entry name" value="Peptidase_C1"/>
    <property type="match status" value="1"/>
</dbReference>
<protein>
    <recommendedName>
        <fullName evidence="1">Peptidase C1A papain C-terminal domain-containing protein</fullName>
    </recommendedName>
</protein>
<evidence type="ECO:0000313" key="2">
    <source>
        <dbReference type="EMBL" id="KAF5182810.1"/>
    </source>
</evidence>
<dbReference type="SUPFAM" id="SSF54001">
    <property type="entry name" value="Cysteine proteinases"/>
    <property type="match status" value="1"/>
</dbReference>
<sequence>MMASLSCFVSFNVSGSGSCGNLQAAASVEAAVAIGTKGVKRMGKEKVHVVDFYFKNNPTWSEMKDALKYGPIVLGICESAIETDFNFKDIYKDNSSRVPDHVVLAVSWGCKEGDTYIRIQSSHGRSYGDKGEVMVYVDDTTNTLAIKSWFAQPIFCNNYDKWVKNQINVDNLVWPYEKK</sequence>
<keyword evidence="3" id="KW-1185">Reference proteome</keyword>
<name>A0A7J6VF19_THATH</name>
<accession>A0A7J6VF19</accession>
<evidence type="ECO:0000259" key="1">
    <source>
        <dbReference type="Pfam" id="PF00112"/>
    </source>
</evidence>
<reference evidence="2 3" key="1">
    <citation type="submission" date="2020-06" db="EMBL/GenBank/DDBJ databases">
        <title>Transcriptomic and genomic resources for Thalictrum thalictroides and T. hernandezii: Facilitating candidate gene discovery in an emerging model plant lineage.</title>
        <authorList>
            <person name="Arias T."/>
            <person name="Riano-Pachon D.M."/>
            <person name="Di Stilio V.S."/>
        </authorList>
    </citation>
    <scope>NUCLEOTIDE SEQUENCE [LARGE SCALE GENOMIC DNA]</scope>
    <source>
        <strain evidence="3">cv. WT478/WT964</strain>
        <tissue evidence="2">Leaves</tissue>
    </source>
</reference>
<dbReference type="Gene3D" id="3.90.70.10">
    <property type="entry name" value="Cysteine proteinases"/>
    <property type="match status" value="1"/>
</dbReference>
<dbReference type="GO" id="GO:0008234">
    <property type="term" value="F:cysteine-type peptidase activity"/>
    <property type="evidence" value="ECO:0007669"/>
    <property type="project" value="InterPro"/>
</dbReference>
<dbReference type="InterPro" id="IPR000668">
    <property type="entry name" value="Peptidase_C1A_C"/>
</dbReference>
<dbReference type="AlphaFoldDB" id="A0A7J6VF19"/>
<feature type="domain" description="Peptidase C1A papain C-terminal" evidence="1">
    <location>
        <begin position="57"/>
        <end position="138"/>
    </location>
</feature>
<organism evidence="2 3">
    <name type="scientific">Thalictrum thalictroides</name>
    <name type="common">Rue-anemone</name>
    <name type="synonym">Anemone thalictroides</name>
    <dbReference type="NCBI Taxonomy" id="46969"/>
    <lineage>
        <taxon>Eukaryota</taxon>
        <taxon>Viridiplantae</taxon>
        <taxon>Streptophyta</taxon>
        <taxon>Embryophyta</taxon>
        <taxon>Tracheophyta</taxon>
        <taxon>Spermatophyta</taxon>
        <taxon>Magnoliopsida</taxon>
        <taxon>Ranunculales</taxon>
        <taxon>Ranunculaceae</taxon>
        <taxon>Thalictroideae</taxon>
        <taxon>Thalictrum</taxon>
    </lineage>
</organism>
<comment type="caution">
    <text evidence="2">The sequence shown here is derived from an EMBL/GenBank/DDBJ whole genome shotgun (WGS) entry which is preliminary data.</text>
</comment>
<evidence type="ECO:0000313" key="3">
    <source>
        <dbReference type="Proteomes" id="UP000554482"/>
    </source>
</evidence>
<dbReference type="EMBL" id="JABWDY010034292">
    <property type="protein sequence ID" value="KAF5182810.1"/>
    <property type="molecule type" value="Genomic_DNA"/>
</dbReference>
<dbReference type="Proteomes" id="UP000554482">
    <property type="component" value="Unassembled WGS sequence"/>
</dbReference>
<gene>
    <name evidence="2" type="ORF">FRX31_027603</name>
</gene>
<dbReference type="GO" id="GO:0006508">
    <property type="term" value="P:proteolysis"/>
    <property type="evidence" value="ECO:0007669"/>
    <property type="project" value="InterPro"/>
</dbReference>